<protein>
    <recommendedName>
        <fullName evidence="4">Modin</fullName>
    </recommendedName>
</protein>
<reference evidence="2 3" key="1">
    <citation type="journal article" date="2020" name="Genome Biol. Evol.">
        <title>A new high-quality draft genome assembly of the Chinese cordyceps Ophiocordyceps sinensis.</title>
        <authorList>
            <person name="Shu R."/>
            <person name="Zhang J."/>
            <person name="Meng Q."/>
            <person name="Zhang H."/>
            <person name="Zhou G."/>
            <person name="Li M."/>
            <person name="Wu P."/>
            <person name="Zhao Y."/>
            <person name="Chen C."/>
            <person name="Qin Q."/>
        </authorList>
    </citation>
    <scope>NUCLEOTIDE SEQUENCE [LARGE SCALE GENOMIC DNA]</scope>
    <source>
        <strain evidence="2 3">IOZ07</strain>
    </source>
</reference>
<name>A0A8H4PKE8_9HYPO</name>
<comment type="caution">
    <text evidence="2">The sequence shown here is derived from an EMBL/GenBank/DDBJ whole genome shotgun (WGS) entry which is preliminary data.</text>
</comment>
<keyword evidence="3" id="KW-1185">Reference proteome</keyword>
<feature type="compositionally biased region" description="Basic and acidic residues" evidence="1">
    <location>
        <begin position="99"/>
        <end position="115"/>
    </location>
</feature>
<dbReference type="OrthoDB" id="5227693at2759"/>
<evidence type="ECO:0000313" key="3">
    <source>
        <dbReference type="Proteomes" id="UP000557566"/>
    </source>
</evidence>
<dbReference type="AlphaFoldDB" id="A0A8H4PKE8"/>
<evidence type="ECO:0008006" key="4">
    <source>
        <dbReference type="Google" id="ProtNLM"/>
    </source>
</evidence>
<feature type="region of interest" description="Disordered" evidence="1">
    <location>
        <begin position="80"/>
        <end position="135"/>
    </location>
</feature>
<feature type="region of interest" description="Disordered" evidence="1">
    <location>
        <begin position="531"/>
        <end position="558"/>
    </location>
</feature>
<organism evidence="2 3">
    <name type="scientific">Ophiocordyceps sinensis</name>
    <dbReference type="NCBI Taxonomy" id="72228"/>
    <lineage>
        <taxon>Eukaryota</taxon>
        <taxon>Fungi</taxon>
        <taxon>Dikarya</taxon>
        <taxon>Ascomycota</taxon>
        <taxon>Pezizomycotina</taxon>
        <taxon>Sordariomycetes</taxon>
        <taxon>Hypocreomycetidae</taxon>
        <taxon>Hypocreales</taxon>
        <taxon>Ophiocordycipitaceae</taxon>
        <taxon>Ophiocordyceps</taxon>
    </lineage>
</organism>
<feature type="compositionally biased region" description="Basic and acidic residues" evidence="1">
    <location>
        <begin position="621"/>
        <end position="640"/>
    </location>
</feature>
<dbReference type="EMBL" id="JAAVMX010000009">
    <property type="protein sequence ID" value="KAF4504429.1"/>
    <property type="molecule type" value="Genomic_DNA"/>
</dbReference>
<evidence type="ECO:0000313" key="2">
    <source>
        <dbReference type="EMBL" id="KAF4504429.1"/>
    </source>
</evidence>
<proteinExistence type="predicted"/>
<dbReference type="Proteomes" id="UP000557566">
    <property type="component" value="Unassembled WGS sequence"/>
</dbReference>
<accession>A0A8H4PKE8</accession>
<sequence length="689" mass="77499">MGGSDSELIVASVALLISVVALTATFMQVLQQYYASASGYSQCSEEVMGGWAKSKSRRFSWHELRFVVQFDAPVIFVSPPSNEKGPIRDEPILFLDGTPESRSDTDTGEGRDETAPRPARSRTGFPPGVLPPRVDQVNATGAEERIHTANHERASWLVLLYAVQRMEAESCKWQQKQYANRGPPRPASDQYELPPALPSLQDCHTLTVALQRRRKSWDTMPAAVSRPYATTTMCHLVETMAALGVYWKEFDRSREKYRAEGNGFMVLGERVANLGLMFSFQIYGQCSFERSRVVPVDDVKELCFGFVPTIYRAWSDSRRLAAPSGELRDLGSLQMATKGEIAETLVVIGCNKNSVQYFLDENGKTAHLFPMSFEIVGMLARTLHIDNSYFTYLPNPTPDRWDERWLSVVKIMESYRTLSQVEAMQNAAIRHRLAHHMDDILSRHGDDGVGRLLFLKALRAALADADEILTAKRRQPGADDTADMEETPLQRRRREVVRDVLRSHIQEVLRLLNERDDRGLDTLSPQLTVVRPVSPAALGPTDRPTNSPSFEEINEASPDDRQHKFMQVYFGVVRPLVVRHAQESTKRRAGSAPPGYRHRRASVPSAPPGYGEGDQGVEADGAPRNRHGDAEHVGEKRPSLASEHATHDDIWCVLVFRMICWLMLHDFNREDIQVSKSELLGSRMPVYIA</sequence>
<evidence type="ECO:0000256" key="1">
    <source>
        <dbReference type="SAM" id="MobiDB-lite"/>
    </source>
</evidence>
<feature type="region of interest" description="Disordered" evidence="1">
    <location>
        <begin position="581"/>
        <end position="640"/>
    </location>
</feature>
<gene>
    <name evidence="2" type="ORF">G6O67_007880</name>
</gene>